<keyword evidence="3 5" id="KW-1133">Transmembrane helix</keyword>
<protein>
    <submittedName>
        <fullName evidence="6">VIT1/CCC1 transporter family protein</fullName>
    </submittedName>
</protein>
<keyword evidence="4 5" id="KW-0472">Membrane</keyword>
<accession>A0ABT8TWN6</accession>
<comment type="caution">
    <text evidence="6">The sequence shown here is derived from an EMBL/GenBank/DDBJ whole genome shotgun (WGS) entry which is preliminary data.</text>
</comment>
<sequence length="70" mass="7232">DPDELTSAWHAAWASMLSFTLGALLPLLTILLVVADQRVGGTMGAVALALALTGWASAKLGYGPTRPAVR</sequence>
<dbReference type="InterPro" id="IPR008217">
    <property type="entry name" value="Ccc1_fam"/>
</dbReference>
<feature type="transmembrane region" description="Helical" evidence="5">
    <location>
        <begin position="12"/>
        <end position="35"/>
    </location>
</feature>
<proteinExistence type="predicted"/>
<evidence type="ECO:0000256" key="2">
    <source>
        <dbReference type="ARBA" id="ARBA00022692"/>
    </source>
</evidence>
<reference evidence="6" key="1">
    <citation type="submission" date="2023-06" db="EMBL/GenBank/DDBJ databases">
        <title>Genome sequence of Nocardioides sp. SOB44.</title>
        <authorList>
            <person name="Zhang G."/>
        </authorList>
    </citation>
    <scope>NUCLEOTIDE SEQUENCE</scope>
    <source>
        <strain evidence="6">SOB44</strain>
    </source>
</reference>
<organism evidence="6 7">
    <name type="scientific">Nocardioides cremeus</name>
    <dbReference type="NCBI Taxonomy" id="3058044"/>
    <lineage>
        <taxon>Bacteria</taxon>
        <taxon>Bacillati</taxon>
        <taxon>Actinomycetota</taxon>
        <taxon>Actinomycetes</taxon>
        <taxon>Propionibacteriales</taxon>
        <taxon>Nocardioidaceae</taxon>
        <taxon>Nocardioides</taxon>
    </lineage>
</organism>
<evidence type="ECO:0000256" key="1">
    <source>
        <dbReference type="ARBA" id="ARBA00004127"/>
    </source>
</evidence>
<name>A0ABT8TWN6_9ACTN</name>
<evidence type="ECO:0000313" key="6">
    <source>
        <dbReference type="EMBL" id="MDO3398362.1"/>
    </source>
</evidence>
<keyword evidence="2 5" id="KW-0812">Transmembrane</keyword>
<feature type="non-terminal residue" evidence="6">
    <location>
        <position position="70"/>
    </location>
</feature>
<evidence type="ECO:0000313" key="7">
    <source>
        <dbReference type="Proteomes" id="UP001168363"/>
    </source>
</evidence>
<dbReference type="EMBL" id="JAULSC010000482">
    <property type="protein sequence ID" value="MDO3398362.1"/>
    <property type="molecule type" value="Genomic_DNA"/>
</dbReference>
<dbReference type="RefSeq" id="WP_302710590.1">
    <property type="nucleotide sequence ID" value="NZ_JAULSC010000482.1"/>
</dbReference>
<evidence type="ECO:0000256" key="5">
    <source>
        <dbReference type="SAM" id="Phobius"/>
    </source>
</evidence>
<dbReference type="Proteomes" id="UP001168363">
    <property type="component" value="Unassembled WGS sequence"/>
</dbReference>
<keyword evidence="7" id="KW-1185">Reference proteome</keyword>
<comment type="subcellular location">
    <subcellularLocation>
        <location evidence="1">Endomembrane system</location>
        <topology evidence="1">Multi-pass membrane protein</topology>
    </subcellularLocation>
</comment>
<gene>
    <name evidence="6" type="ORF">QWJ41_21810</name>
</gene>
<evidence type="ECO:0000256" key="4">
    <source>
        <dbReference type="ARBA" id="ARBA00023136"/>
    </source>
</evidence>
<feature type="transmembrane region" description="Helical" evidence="5">
    <location>
        <begin position="42"/>
        <end position="62"/>
    </location>
</feature>
<dbReference type="Pfam" id="PF01988">
    <property type="entry name" value="VIT1"/>
    <property type="match status" value="1"/>
</dbReference>
<evidence type="ECO:0000256" key="3">
    <source>
        <dbReference type="ARBA" id="ARBA00022989"/>
    </source>
</evidence>
<feature type="non-terminal residue" evidence="6">
    <location>
        <position position="1"/>
    </location>
</feature>